<dbReference type="InterPro" id="IPR050478">
    <property type="entry name" value="Ethylene_sulfur-biosynth"/>
</dbReference>
<dbReference type="InterPro" id="IPR004838">
    <property type="entry name" value="NHTrfase_class1_PyrdxlP-BS"/>
</dbReference>
<name>A0A7M5V755_9CNID</name>
<comment type="similarity">
    <text evidence="1">Belongs to the class-I pyridoxal-phosphate-dependent aminotransferase family.</text>
</comment>
<evidence type="ECO:0000256" key="2">
    <source>
        <dbReference type="ARBA" id="ARBA00022898"/>
    </source>
</evidence>
<dbReference type="CDD" id="cd00609">
    <property type="entry name" value="AAT_like"/>
    <property type="match status" value="1"/>
</dbReference>
<dbReference type="InterPro" id="IPR015421">
    <property type="entry name" value="PyrdxlP-dep_Trfase_major"/>
</dbReference>
<dbReference type="GO" id="GO:0008483">
    <property type="term" value="F:transaminase activity"/>
    <property type="evidence" value="ECO:0007669"/>
    <property type="project" value="TreeGrafter"/>
</dbReference>
<organism evidence="4 5">
    <name type="scientific">Clytia hemisphaerica</name>
    <dbReference type="NCBI Taxonomy" id="252671"/>
    <lineage>
        <taxon>Eukaryota</taxon>
        <taxon>Metazoa</taxon>
        <taxon>Cnidaria</taxon>
        <taxon>Hydrozoa</taxon>
        <taxon>Hydroidolina</taxon>
        <taxon>Leptothecata</taxon>
        <taxon>Obeliida</taxon>
        <taxon>Clytiidae</taxon>
        <taxon>Clytia</taxon>
    </lineage>
</organism>
<dbReference type="Proteomes" id="UP000594262">
    <property type="component" value="Unplaced"/>
</dbReference>
<reference evidence="4" key="1">
    <citation type="submission" date="2021-01" db="UniProtKB">
        <authorList>
            <consortium name="EnsemblMetazoa"/>
        </authorList>
    </citation>
    <scope>IDENTIFICATION</scope>
</reference>
<dbReference type="AlphaFoldDB" id="A0A7M5V755"/>
<dbReference type="Pfam" id="PF00155">
    <property type="entry name" value="Aminotran_1_2"/>
    <property type="match status" value="1"/>
</dbReference>
<dbReference type="Gene3D" id="3.40.640.10">
    <property type="entry name" value="Type I PLP-dependent aspartate aminotransferase-like (Major domain)"/>
    <property type="match status" value="1"/>
</dbReference>
<dbReference type="OrthoDB" id="7042322at2759"/>
<dbReference type="PROSITE" id="PS00105">
    <property type="entry name" value="AA_TRANSFER_CLASS_1"/>
    <property type="match status" value="1"/>
</dbReference>
<accession>A0A7M5V755</accession>
<keyword evidence="5" id="KW-1185">Reference proteome</keyword>
<sequence>MLIQSTPHGEKQRVVTDIQFTDKMPSLSRRACTKSKGQPNLLHTAWYRHHQNPYHPQQNPDGIINLGTAENRLLFDLIQEKLADIKLDQMHESYTHYCKLSGTDAFRQKLSAFFNRFMHPQEKIVEQDVYVMNGCGTVIETIGRSICNEGDGVLIPAPYYTGFKSDLEQRIAVKTIPVHLDCQGKQAFQITLQKLEEALEGAEDSGIPVKALLLSNPNNPLGTVYTEEELEMMAEFCYNNDLHLVCDEIYLLSVYDQNASFKSLLSIKNFHKYRDHIHVVWGFSKDFSLSGFRVGVAITKNEELQHDLGSQGYYTSVSTVTQYILEEMITDSQWLDKLVQINHQRLQQNRNLVAKKLSQTNIPFVYPQSGVFVWMNLSKCMKDQSLQSETELFEKLMKNGLYLVPGQAFETKENGWFRMIISNEYQTVELALQRLLNIVRKPERIECGVRHSSSDSVQSLEIFARRHVHPKTMKKNN</sequence>
<dbReference type="PANTHER" id="PTHR43795:SF39">
    <property type="entry name" value="AMINOTRANSFERASE CLASS I_CLASSII DOMAIN-CONTAINING PROTEIN"/>
    <property type="match status" value="1"/>
</dbReference>
<feature type="domain" description="Aminotransferase class I/classII large" evidence="3">
    <location>
        <begin position="63"/>
        <end position="434"/>
    </location>
</feature>
<dbReference type="EnsemblMetazoa" id="CLYHEMT012608.1">
    <property type="protein sequence ID" value="CLYHEMP012608.1"/>
    <property type="gene ID" value="CLYHEMG012608"/>
</dbReference>
<evidence type="ECO:0000313" key="4">
    <source>
        <dbReference type="EnsemblMetazoa" id="CLYHEMP012608.1"/>
    </source>
</evidence>
<dbReference type="SUPFAM" id="SSF53383">
    <property type="entry name" value="PLP-dependent transferases"/>
    <property type="match status" value="1"/>
</dbReference>
<dbReference type="PRINTS" id="PR00753">
    <property type="entry name" value="ACCSYNTHASE"/>
</dbReference>
<evidence type="ECO:0000313" key="5">
    <source>
        <dbReference type="Proteomes" id="UP000594262"/>
    </source>
</evidence>
<dbReference type="PANTHER" id="PTHR43795">
    <property type="entry name" value="BIFUNCTIONAL ASPARTATE AMINOTRANSFERASE AND GLUTAMATE/ASPARTATE-PREPHENATE AMINOTRANSFERASE-RELATED"/>
    <property type="match status" value="1"/>
</dbReference>
<dbReference type="InterPro" id="IPR015422">
    <property type="entry name" value="PyrdxlP-dep_Trfase_small"/>
</dbReference>
<dbReference type="InterPro" id="IPR015424">
    <property type="entry name" value="PyrdxlP-dep_Trfase"/>
</dbReference>
<dbReference type="RefSeq" id="XP_066919671.1">
    <property type="nucleotide sequence ID" value="XM_067063570.1"/>
</dbReference>
<dbReference type="GO" id="GO:0006520">
    <property type="term" value="P:amino acid metabolic process"/>
    <property type="evidence" value="ECO:0007669"/>
    <property type="project" value="TreeGrafter"/>
</dbReference>
<dbReference type="GeneID" id="136806993"/>
<proteinExistence type="inferred from homology"/>
<dbReference type="InterPro" id="IPR004839">
    <property type="entry name" value="Aminotransferase_I/II_large"/>
</dbReference>
<evidence type="ECO:0000259" key="3">
    <source>
        <dbReference type="Pfam" id="PF00155"/>
    </source>
</evidence>
<protein>
    <recommendedName>
        <fullName evidence="3">Aminotransferase class I/classII large domain-containing protein</fullName>
    </recommendedName>
</protein>
<evidence type="ECO:0000256" key="1">
    <source>
        <dbReference type="ARBA" id="ARBA00007441"/>
    </source>
</evidence>
<dbReference type="Gene3D" id="3.90.1150.10">
    <property type="entry name" value="Aspartate Aminotransferase, domain 1"/>
    <property type="match status" value="1"/>
</dbReference>
<keyword evidence="2" id="KW-0663">Pyridoxal phosphate</keyword>
<dbReference type="GO" id="GO:0030170">
    <property type="term" value="F:pyridoxal phosphate binding"/>
    <property type="evidence" value="ECO:0007669"/>
    <property type="project" value="InterPro"/>
</dbReference>